<dbReference type="PANTHER" id="PTHR34989">
    <property type="entry name" value="PROTEIN HDED"/>
    <property type="match status" value="1"/>
</dbReference>
<protein>
    <submittedName>
        <fullName evidence="2">HdeD family acid-resistance protein</fullName>
    </submittedName>
</protein>
<keyword evidence="3" id="KW-1185">Reference proteome</keyword>
<keyword evidence="1" id="KW-0472">Membrane</keyword>
<feature type="transmembrane region" description="Helical" evidence="1">
    <location>
        <begin position="153"/>
        <end position="176"/>
    </location>
</feature>
<evidence type="ECO:0000313" key="2">
    <source>
        <dbReference type="EMBL" id="NLS12100.1"/>
    </source>
</evidence>
<proteinExistence type="predicted"/>
<accession>A0A7X8YG11</accession>
<dbReference type="GO" id="GO:0005886">
    <property type="term" value="C:plasma membrane"/>
    <property type="evidence" value="ECO:0007669"/>
    <property type="project" value="TreeGrafter"/>
</dbReference>
<dbReference type="RefSeq" id="WP_168835206.1">
    <property type="nucleotide sequence ID" value="NZ_JABAIK010000003.1"/>
</dbReference>
<gene>
    <name evidence="2" type="ORF">HGP28_04230</name>
</gene>
<keyword evidence="1" id="KW-0812">Transmembrane</keyword>
<dbReference type="Proteomes" id="UP000535589">
    <property type="component" value="Unassembled WGS sequence"/>
</dbReference>
<keyword evidence="1" id="KW-1133">Transmembrane helix</keyword>
<dbReference type="PANTHER" id="PTHR34989:SF1">
    <property type="entry name" value="PROTEIN HDED"/>
    <property type="match status" value="1"/>
</dbReference>
<dbReference type="InterPro" id="IPR052712">
    <property type="entry name" value="Acid_resist_chaperone_HdeD"/>
</dbReference>
<dbReference type="Pfam" id="PF03729">
    <property type="entry name" value="DUF308"/>
    <property type="match status" value="2"/>
</dbReference>
<name>A0A7X8YG11_9VIBR</name>
<feature type="transmembrane region" description="Helical" evidence="1">
    <location>
        <begin position="37"/>
        <end position="58"/>
    </location>
</feature>
<dbReference type="EMBL" id="JABAIK010000003">
    <property type="protein sequence ID" value="NLS12100.1"/>
    <property type="molecule type" value="Genomic_DNA"/>
</dbReference>
<organism evidence="2 3">
    <name type="scientific">Vibrio agarilyticus</name>
    <dbReference type="NCBI Taxonomy" id="2726741"/>
    <lineage>
        <taxon>Bacteria</taxon>
        <taxon>Pseudomonadati</taxon>
        <taxon>Pseudomonadota</taxon>
        <taxon>Gammaproteobacteria</taxon>
        <taxon>Vibrionales</taxon>
        <taxon>Vibrionaceae</taxon>
        <taxon>Vibrio</taxon>
    </lineage>
</organism>
<feature type="transmembrane region" description="Helical" evidence="1">
    <location>
        <begin position="94"/>
        <end position="115"/>
    </location>
</feature>
<evidence type="ECO:0000313" key="3">
    <source>
        <dbReference type="Proteomes" id="UP000535589"/>
    </source>
</evidence>
<feature type="transmembrane region" description="Helical" evidence="1">
    <location>
        <begin position="70"/>
        <end position="88"/>
    </location>
</feature>
<dbReference type="InterPro" id="IPR005325">
    <property type="entry name" value="DUF308_memb"/>
</dbReference>
<feature type="transmembrane region" description="Helical" evidence="1">
    <location>
        <begin position="12"/>
        <end position="31"/>
    </location>
</feature>
<dbReference type="AlphaFoldDB" id="A0A7X8YG11"/>
<feature type="transmembrane region" description="Helical" evidence="1">
    <location>
        <begin position="127"/>
        <end position="147"/>
    </location>
</feature>
<evidence type="ECO:0000256" key="1">
    <source>
        <dbReference type="SAM" id="Phobius"/>
    </source>
</evidence>
<comment type="caution">
    <text evidence="2">The sequence shown here is derived from an EMBL/GenBank/DDBJ whole genome shotgun (WGS) entry which is preliminary data.</text>
</comment>
<sequence>MESPIETLASRGWKWFVIVGALVSLAGLGAITLPVFAGMAVTTLVGALFLFSGLVQGYHTFRIHQWSVKLWYVFSAIIYILGGLFILFEPLSGLITLTMLMVVIMIFNGVTRVIFGIANRKIDGASWIVFSGILSIILGVYFFSLLGNPEISTSLLGIFIGVSLLMEGISFVFMGFQLRRAASV</sequence>
<reference evidence="2 3" key="1">
    <citation type="submission" date="2020-04" db="EMBL/GenBank/DDBJ databases">
        <title>Vibrio sp. SM6, a novel species isolated from seawater.</title>
        <authorList>
            <person name="Wang X."/>
        </authorList>
    </citation>
    <scope>NUCLEOTIDE SEQUENCE [LARGE SCALE GENOMIC DNA]</scope>
    <source>
        <strain evidence="2 3">SM6</strain>
    </source>
</reference>